<reference evidence="15" key="1">
    <citation type="journal article" date="2010" name="Genome Biol.">
        <title>Genome sequence of the necrotrophic plant pathogen Pythium ultimum reveals original pathogenicity mechanisms and effector repertoire.</title>
        <authorList>
            <person name="Levesque C.A."/>
            <person name="Brouwer H."/>
            <person name="Cano L."/>
            <person name="Hamilton J.P."/>
            <person name="Holt C."/>
            <person name="Huitema E."/>
            <person name="Raffaele S."/>
            <person name="Robideau G.P."/>
            <person name="Thines M."/>
            <person name="Win J."/>
            <person name="Zerillo M.M."/>
            <person name="Beakes G.W."/>
            <person name="Boore J.L."/>
            <person name="Busam D."/>
            <person name="Dumas B."/>
            <person name="Ferriera S."/>
            <person name="Fuerstenberg S.I."/>
            <person name="Gachon C.M."/>
            <person name="Gaulin E."/>
            <person name="Govers F."/>
            <person name="Grenville-Briggs L."/>
            <person name="Horner N."/>
            <person name="Hostetler J."/>
            <person name="Jiang R.H."/>
            <person name="Johnson J."/>
            <person name="Krajaejun T."/>
            <person name="Lin H."/>
            <person name="Meijer H.J."/>
            <person name="Moore B."/>
            <person name="Morris P."/>
            <person name="Phuntmart V."/>
            <person name="Puiu D."/>
            <person name="Shetty J."/>
            <person name="Stajich J.E."/>
            <person name="Tripathy S."/>
            <person name="Wawra S."/>
            <person name="van West P."/>
            <person name="Whitty B.R."/>
            <person name="Coutinho P.M."/>
            <person name="Henrissat B."/>
            <person name="Martin F."/>
            <person name="Thomas P.D."/>
            <person name="Tyler B.M."/>
            <person name="De Vries R.P."/>
            <person name="Kamoun S."/>
            <person name="Yandell M."/>
            <person name="Tisserat N."/>
            <person name="Buell C.R."/>
        </authorList>
    </citation>
    <scope>NUCLEOTIDE SEQUENCE</scope>
    <source>
        <strain evidence="15">DAOM:BR144</strain>
    </source>
</reference>
<feature type="binding site" evidence="11">
    <location>
        <position position="77"/>
    </location>
    <ligand>
        <name>FAD</name>
        <dbReference type="ChEBI" id="CHEBI:57692"/>
    </ligand>
</feature>
<feature type="binding site" evidence="12">
    <location>
        <begin position="192"/>
        <end position="195"/>
    </location>
    <ligand>
        <name>NADP(+)</name>
        <dbReference type="ChEBI" id="CHEBI:58349"/>
    </ligand>
</feature>
<organism evidence="14 15">
    <name type="scientific">Globisporangium ultimum (strain ATCC 200006 / CBS 805.95 / DAOM BR144)</name>
    <name type="common">Pythium ultimum</name>
    <dbReference type="NCBI Taxonomy" id="431595"/>
    <lineage>
        <taxon>Eukaryota</taxon>
        <taxon>Sar</taxon>
        <taxon>Stramenopiles</taxon>
        <taxon>Oomycota</taxon>
        <taxon>Peronosporomycetes</taxon>
        <taxon>Pythiales</taxon>
        <taxon>Pythiaceae</taxon>
        <taxon>Globisporangium</taxon>
    </lineage>
</organism>
<evidence type="ECO:0000256" key="7">
    <source>
        <dbReference type="ARBA" id="ARBA00022982"/>
    </source>
</evidence>
<feature type="binding site" evidence="11">
    <location>
        <position position="56"/>
    </location>
    <ligand>
        <name>FAD</name>
        <dbReference type="ChEBI" id="CHEBI:57692"/>
    </ligand>
</feature>
<evidence type="ECO:0000259" key="13">
    <source>
        <dbReference type="Pfam" id="PF07992"/>
    </source>
</evidence>
<proteinExistence type="inferred from homology"/>
<feature type="binding site" evidence="11">
    <location>
        <position position="85"/>
    </location>
    <ligand>
        <name>FAD</name>
        <dbReference type="ChEBI" id="CHEBI:57692"/>
    </ligand>
</feature>
<feature type="binding site" evidence="11">
    <location>
        <begin position="418"/>
        <end position="420"/>
    </location>
    <ligand>
        <name>FAD</name>
        <dbReference type="ChEBI" id="CHEBI:57692"/>
    </ligand>
</feature>
<dbReference type="Gene3D" id="3.40.50.720">
    <property type="entry name" value="NAD(P)-binding Rossmann-like Domain"/>
    <property type="match status" value="1"/>
</dbReference>
<dbReference type="EnsemblProtists" id="PYU1_T012065">
    <property type="protein sequence ID" value="PYU1_T012065"/>
    <property type="gene ID" value="PYU1_G012039"/>
</dbReference>
<comment type="catalytic activity">
    <reaction evidence="9 10">
        <text>2 reduced [adrenodoxin] + NADP(+) + H(+) = 2 oxidized [adrenodoxin] + NADPH</text>
        <dbReference type="Rhea" id="RHEA:42312"/>
        <dbReference type="Rhea" id="RHEA-COMP:9998"/>
        <dbReference type="Rhea" id="RHEA-COMP:9999"/>
        <dbReference type="ChEBI" id="CHEBI:15378"/>
        <dbReference type="ChEBI" id="CHEBI:33737"/>
        <dbReference type="ChEBI" id="CHEBI:33738"/>
        <dbReference type="ChEBI" id="CHEBI:57783"/>
        <dbReference type="ChEBI" id="CHEBI:58349"/>
        <dbReference type="EC" id="1.18.1.6"/>
    </reaction>
</comment>
<dbReference type="Gene3D" id="3.50.50.60">
    <property type="entry name" value="FAD/NAD(P)-binding domain"/>
    <property type="match status" value="1"/>
</dbReference>
<dbReference type="FunCoup" id="K3X4B6">
    <property type="interactions" value="123"/>
</dbReference>
<keyword evidence="3" id="KW-0813">Transport</keyword>
<keyword evidence="5 10" id="KW-0274">FAD</keyword>
<dbReference type="GO" id="GO:0016491">
    <property type="term" value="F:oxidoreductase activity"/>
    <property type="evidence" value="ECO:0007669"/>
    <property type="project" value="UniProtKB-KW"/>
</dbReference>
<comment type="similarity">
    <text evidence="2 10">Belongs to the ferredoxin--NADP reductase type 1 family.</text>
</comment>
<dbReference type="Pfam" id="PF07992">
    <property type="entry name" value="Pyr_redox_2"/>
    <property type="match status" value="1"/>
</dbReference>
<dbReference type="InParanoid" id="K3X4B6"/>
<reference evidence="15" key="2">
    <citation type="submission" date="2010-04" db="EMBL/GenBank/DDBJ databases">
        <authorList>
            <person name="Buell R."/>
            <person name="Hamilton J."/>
            <person name="Hostetler J."/>
        </authorList>
    </citation>
    <scope>NUCLEOTIDE SEQUENCE [LARGE SCALE GENOMIC DNA]</scope>
    <source>
        <strain evidence="15">DAOM:BR144</strain>
    </source>
</reference>
<feature type="binding site" evidence="11">
    <location>
        <position position="411"/>
    </location>
    <ligand>
        <name>FAD</name>
        <dbReference type="ChEBI" id="CHEBI:57692"/>
    </ligand>
</feature>
<dbReference type="OMA" id="RFNFIGN"/>
<comment type="subcellular location">
    <subcellularLocation>
        <location evidence="10">Mitochondrion</location>
    </subcellularLocation>
</comment>
<dbReference type="GO" id="GO:0005739">
    <property type="term" value="C:mitochondrion"/>
    <property type="evidence" value="ECO:0007669"/>
    <property type="project" value="UniProtKB-SubCell"/>
</dbReference>
<feature type="domain" description="FAD/NAD(P)-binding" evidence="13">
    <location>
        <begin position="47"/>
        <end position="209"/>
    </location>
</feature>
<dbReference type="InterPro" id="IPR021163">
    <property type="entry name" value="Ferredox_Rdtase_adrenod"/>
</dbReference>
<keyword evidence="4 10" id="KW-0285">Flavoprotein</keyword>
<evidence type="ECO:0000256" key="2">
    <source>
        <dbReference type="ARBA" id="ARBA00008312"/>
    </source>
</evidence>
<feature type="binding site" evidence="11">
    <location>
        <position position="121"/>
    </location>
    <ligand>
        <name>FAD</name>
        <dbReference type="ChEBI" id="CHEBI:57692"/>
    </ligand>
</feature>
<sequence>MMLTKMTPWLRRSMAPTRRSILRGTSAQWTTKCAFSSASDVTDTALRVCIVGSGPAGFYAAKYLLKEHDGVRVDMIEALPTPYGLVRSGVAPDHPEVKSVMNDFEKVAAEARFDFLGNVRVGDDISLSELKQHYHAVVLAYGAAGDRELGIPGEHLAGVLSARAFVNWYNGHPKFRDLPVDLSGKTAVIFGQGNVAVDCARILTKSVDELATTDISQHAVDVLRNSNIKKVYLIGRRGSAQAAFTMKEIRELTKLTNVSCVVDPADMKASLNESSQQEINEQRAKKRMNELLTKVSSEFGKESTEARQVQIKFLSAPVELLADPENPEKVGNVRVEKTKLQGEPNRQHAVGTGEFETIPASLVLRSIGYKSQPLEDAPFDTKRNVLANDQGRLIDVKGNGEQVVGLYCSGWVKRGPSGIIGTNIIDARETVTSIVEDIASGKILKPASSNGLETIKQIILGKKPEKQLVSWKDYERLNDEETKRGEAVGKPREKFTSVEEMLRIVAEK</sequence>
<dbReference type="SUPFAM" id="SSF51971">
    <property type="entry name" value="Nucleotide-binding domain"/>
    <property type="match status" value="1"/>
</dbReference>
<evidence type="ECO:0000256" key="3">
    <source>
        <dbReference type="ARBA" id="ARBA00022448"/>
    </source>
</evidence>
<evidence type="ECO:0000256" key="5">
    <source>
        <dbReference type="ARBA" id="ARBA00022827"/>
    </source>
</evidence>
<keyword evidence="10" id="KW-0496">Mitochondrion</keyword>
<dbReference type="PANTHER" id="PTHR48467">
    <property type="entry name" value="GLUTAMATE SYNTHASE 1 [NADH], CHLOROPLASTIC-LIKE"/>
    <property type="match status" value="1"/>
</dbReference>
<keyword evidence="8 10" id="KW-0560">Oxidoreductase</keyword>
<evidence type="ECO:0000256" key="10">
    <source>
        <dbReference type="PIRNR" id="PIRNR000362"/>
    </source>
</evidence>
<evidence type="ECO:0000256" key="12">
    <source>
        <dbReference type="PIRSR" id="PIRSR000362-2"/>
    </source>
</evidence>
<dbReference type="EMBL" id="GL376621">
    <property type="status" value="NOT_ANNOTATED_CDS"/>
    <property type="molecule type" value="Genomic_DNA"/>
</dbReference>
<protein>
    <recommendedName>
        <fullName evidence="10">NADPH:adrenodoxin oxidoreductase, mitochondrial</fullName>
        <ecNumber evidence="10">1.18.1.6</ecNumber>
    </recommendedName>
</protein>
<dbReference type="PANTHER" id="PTHR48467:SF1">
    <property type="entry name" value="GLUTAMATE SYNTHASE 1 [NADH], CHLOROPLASTIC-LIKE"/>
    <property type="match status" value="1"/>
</dbReference>
<keyword evidence="6 10" id="KW-0521">NADP</keyword>
<feature type="binding site" evidence="12">
    <location>
        <position position="248"/>
    </location>
    <ligand>
        <name>NADP(+)</name>
        <dbReference type="ChEBI" id="CHEBI:58349"/>
    </ligand>
</feature>
<dbReference type="InterPro" id="IPR023753">
    <property type="entry name" value="FAD/NAD-binding_dom"/>
</dbReference>
<evidence type="ECO:0000256" key="6">
    <source>
        <dbReference type="ARBA" id="ARBA00022857"/>
    </source>
</evidence>
<keyword evidence="7" id="KW-0249">Electron transport</keyword>
<keyword evidence="15" id="KW-1185">Reference proteome</keyword>
<feature type="binding site" evidence="12">
    <location>
        <begin position="236"/>
        <end position="237"/>
    </location>
    <ligand>
        <name>NADP(+)</name>
        <dbReference type="ChEBI" id="CHEBI:58349"/>
    </ligand>
</feature>
<evidence type="ECO:0000256" key="1">
    <source>
        <dbReference type="ARBA" id="ARBA00001974"/>
    </source>
</evidence>
<dbReference type="Proteomes" id="UP000019132">
    <property type="component" value="Unassembled WGS sequence"/>
</dbReference>
<dbReference type="VEuPathDB" id="FungiDB:PYU1_G012039"/>
<evidence type="ECO:0000256" key="4">
    <source>
        <dbReference type="ARBA" id="ARBA00022630"/>
    </source>
</evidence>
<dbReference type="PIRSF" id="PIRSF000362">
    <property type="entry name" value="FNR"/>
    <property type="match status" value="1"/>
</dbReference>
<dbReference type="AlphaFoldDB" id="K3X4B6"/>
<dbReference type="FunFam" id="3.50.50.60:FF:000229">
    <property type="entry name" value="NADPH:adrenodoxin oxidoreductase, mitochondrial"/>
    <property type="match status" value="1"/>
</dbReference>
<dbReference type="PRINTS" id="PR00419">
    <property type="entry name" value="ADXRDTASE"/>
</dbReference>
<evidence type="ECO:0000256" key="8">
    <source>
        <dbReference type="ARBA" id="ARBA00023002"/>
    </source>
</evidence>
<reference evidence="14" key="3">
    <citation type="submission" date="2015-02" db="UniProtKB">
        <authorList>
            <consortium name="EnsemblProtists"/>
        </authorList>
    </citation>
    <scope>IDENTIFICATION</scope>
    <source>
        <strain evidence="14">DAOM BR144</strain>
    </source>
</reference>
<feature type="binding site" evidence="12">
    <location>
        <position position="418"/>
    </location>
    <ligand>
        <name>NADP(+)</name>
        <dbReference type="ChEBI" id="CHEBI:58349"/>
    </ligand>
</feature>
<dbReference type="InterPro" id="IPR036188">
    <property type="entry name" value="FAD/NAD-bd_sf"/>
</dbReference>
<dbReference type="STRING" id="431595.K3X4B6"/>
<evidence type="ECO:0000256" key="11">
    <source>
        <dbReference type="PIRSR" id="PIRSR000362-1"/>
    </source>
</evidence>
<dbReference type="EC" id="1.18.1.6" evidence="10"/>
<name>K3X4B6_GLOUD</name>
<evidence type="ECO:0000313" key="15">
    <source>
        <dbReference type="Proteomes" id="UP000019132"/>
    </source>
</evidence>
<accession>K3X4B6</accession>
<evidence type="ECO:0000313" key="14">
    <source>
        <dbReference type="EnsemblProtists" id="PYU1_T012065"/>
    </source>
</evidence>
<evidence type="ECO:0000256" key="9">
    <source>
        <dbReference type="ARBA" id="ARBA00048933"/>
    </source>
</evidence>
<dbReference type="eggNOG" id="KOG1800">
    <property type="taxonomic scope" value="Eukaryota"/>
</dbReference>
<dbReference type="HOGENOM" id="CLU_024722_3_1_1"/>
<dbReference type="InterPro" id="IPR055275">
    <property type="entry name" value="Ferredox_Rdtase"/>
</dbReference>
<comment type="cofactor">
    <cofactor evidence="1 10 11">
        <name>FAD</name>
        <dbReference type="ChEBI" id="CHEBI:57692"/>
    </cofactor>
</comment>